<accession>A0A562KHR5</accession>
<dbReference type="OrthoDB" id="1429333at2"/>
<comment type="caution">
    <text evidence="1">The sequence shown here is derived from an EMBL/GenBank/DDBJ whole genome shotgun (WGS) entry which is preliminary data.</text>
</comment>
<dbReference type="NCBIfam" id="TIGR01200">
    <property type="entry name" value="GLPGLI"/>
    <property type="match status" value="1"/>
</dbReference>
<organism evidence="1 2">
    <name type="scientific">Flavobacterium cheniae</name>
    <dbReference type="NCBI Taxonomy" id="295428"/>
    <lineage>
        <taxon>Bacteria</taxon>
        <taxon>Pseudomonadati</taxon>
        <taxon>Bacteroidota</taxon>
        <taxon>Flavobacteriia</taxon>
        <taxon>Flavobacteriales</taxon>
        <taxon>Flavobacteriaceae</taxon>
        <taxon>Flavobacterium</taxon>
    </lineage>
</organism>
<protein>
    <submittedName>
        <fullName evidence="1">GLPGLI family protein</fullName>
    </submittedName>
</protein>
<dbReference type="InterPro" id="IPR005901">
    <property type="entry name" value="GLPGLI"/>
</dbReference>
<name>A0A562KHR5_9FLAO</name>
<dbReference type="Proteomes" id="UP000315312">
    <property type="component" value="Unassembled WGS sequence"/>
</dbReference>
<sequence length="225" mass="26316">MKIYISTLLIFFNFYLTVSQNTKKIEYGLLFNLEEINDEKMKNSFLLKTINETKDDIKFELIFNDTVSFFKTKEQLNIPNKSKIFLASNMVIEGEYFFNRSSHILLHRISDVSYIVSNKLNWILHNEEKMIDNIKCYKATSEKTVINSKGKFVFPIIAWYAPDLPYSFGPGMFVGLPGLVLEVRDRNFVIFAKNIDLKSNEKIKEISIHKAIAEDVYLKRILNKN</sequence>
<dbReference type="RefSeq" id="WP_133609147.1">
    <property type="nucleotide sequence ID" value="NZ_SNZC01000002.1"/>
</dbReference>
<evidence type="ECO:0000313" key="2">
    <source>
        <dbReference type="Proteomes" id="UP000315312"/>
    </source>
</evidence>
<keyword evidence="2" id="KW-1185">Reference proteome</keyword>
<dbReference type="AlphaFoldDB" id="A0A562KHR5"/>
<dbReference type="Pfam" id="PF09697">
    <property type="entry name" value="Porph_ging"/>
    <property type="match status" value="1"/>
</dbReference>
<gene>
    <name evidence="1" type="ORF">IP97_01548</name>
</gene>
<evidence type="ECO:0000313" key="1">
    <source>
        <dbReference type="EMBL" id="TWH94835.1"/>
    </source>
</evidence>
<dbReference type="EMBL" id="VLKM01000005">
    <property type="protein sequence ID" value="TWH94835.1"/>
    <property type="molecule type" value="Genomic_DNA"/>
</dbReference>
<proteinExistence type="predicted"/>
<reference evidence="1 2" key="1">
    <citation type="journal article" date="2015" name="Stand. Genomic Sci.">
        <title>Genomic Encyclopedia of Bacterial and Archaeal Type Strains, Phase III: the genomes of soil and plant-associated and newly described type strains.</title>
        <authorList>
            <person name="Whitman W.B."/>
            <person name="Woyke T."/>
            <person name="Klenk H.P."/>
            <person name="Zhou Y."/>
            <person name="Lilburn T.G."/>
            <person name="Beck B.J."/>
            <person name="De Vos P."/>
            <person name="Vandamme P."/>
            <person name="Eisen J.A."/>
            <person name="Garrity G."/>
            <person name="Hugenholtz P."/>
            <person name="Kyrpides N.C."/>
        </authorList>
    </citation>
    <scope>NUCLEOTIDE SEQUENCE [LARGE SCALE GENOMIC DNA]</scope>
    <source>
        <strain evidence="1 2">CGMCC 1.6844</strain>
    </source>
</reference>